<evidence type="ECO:0000313" key="8">
    <source>
        <dbReference type="EMBL" id="CDH56566.1"/>
    </source>
</evidence>
<dbReference type="Proteomes" id="UP000027586">
    <property type="component" value="Unassembled WGS sequence"/>
</dbReference>
<keyword evidence="3 7" id="KW-0812">Transmembrane</keyword>
<keyword evidence="9" id="KW-1185">Reference proteome</keyword>
<dbReference type="Pfam" id="PF07297">
    <property type="entry name" value="DPM2"/>
    <property type="match status" value="1"/>
</dbReference>
<feature type="transmembrane region" description="Helical" evidence="7">
    <location>
        <begin position="53"/>
        <end position="74"/>
    </location>
</feature>
<evidence type="ECO:0000256" key="2">
    <source>
        <dbReference type="ARBA" id="ARBA00005478"/>
    </source>
</evidence>
<evidence type="ECO:0000256" key="3">
    <source>
        <dbReference type="ARBA" id="ARBA00022692"/>
    </source>
</evidence>
<dbReference type="PANTHER" id="PTHR15039:SF11">
    <property type="entry name" value="DOLICHOL PHOSPHATE-MANNOSE BIOSYNTHESIS REGULATORY PROTEIN"/>
    <property type="match status" value="1"/>
</dbReference>
<evidence type="ECO:0000313" key="9">
    <source>
        <dbReference type="Proteomes" id="UP000027586"/>
    </source>
</evidence>
<dbReference type="UniPathway" id="UPA00378"/>
<evidence type="ECO:0000256" key="6">
    <source>
        <dbReference type="ARBA" id="ARBA00023136"/>
    </source>
</evidence>
<comment type="caution">
    <text evidence="8">The sequence shown here is derived from an EMBL/GenBank/DDBJ whole genome shotgun (WGS) entry which is preliminary data.</text>
</comment>
<proteinExistence type="inferred from homology"/>
<dbReference type="InterPro" id="IPR009914">
    <property type="entry name" value="DPM2"/>
</dbReference>
<comment type="similarity">
    <text evidence="2 7">Belongs to the DPM2 family.</text>
</comment>
<keyword evidence="4 7" id="KW-0256">Endoplasmic reticulum</keyword>
<evidence type="ECO:0000256" key="1">
    <source>
        <dbReference type="ARBA" id="ARBA00004477"/>
    </source>
</evidence>
<gene>
    <name evidence="8" type="ORF">LCOR_07596.1</name>
</gene>
<dbReference type="GO" id="GO:0180047">
    <property type="term" value="P:dolichol phosphate mannose biosynthetic process"/>
    <property type="evidence" value="ECO:0007669"/>
    <property type="project" value="InterPro"/>
</dbReference>
<evidence type="ECO:0000256" key="4">
    <source>
        <dbReference type="ARBA" id="ARBA00022824"/>
    </source>
</evidence>
<accession>A0A068S5Q3</accession>
<dbReference type="STRING" id="1263082.A0A068S5Q3"/>
<dbReference type="GO" id="GO:0006506">
    <property type="term" value="P:GPI anchor biosynthetic process"/>
    <property type="evidence" value="ECO:0007669"/>
    <property type="project" value="TreeGrafter"/>
</dbReference>
<evidence type="ECO:0000256" key="7">
    <source>
        <dbReference type="RuleBase" id="RU365084"/>
    </source>
</evidence>
<comment type="subunit">
    <text evidence="7">Component of the dolichol-phosphate mannose (DPM) synthase complex.</text>
</comment>
<dbReference type="GO" id="GO:0030234">
    <property type="term" value="F:enzyme regulator activity"/>
    <property type="evidence" value="ECO:0007669"/>
    <property type="project" value="UniProtKB-UniRule"/>
</dbReference>
<keyword evidence="6 7" id="KW-0472">Membrane</keyword>
<organism evidence="8 9">
    <name type="scientific">Lichtheimia corymbifera JMRC:FSU:9682</name>
    <dbReference type="NCBI Taxonomy" id="1263082"/>
    <lineage>
        <taxon>Eukaryota</taxon>
        <taxon>Fungi</taxon>
        <taxon>Fungi incertae sedis</taxon>
        <taxon>Mucoromycota</taxon>
        <taxon>Mucoromycotina</taxon>
        <taxon>Mucoromycetes</taxon>
        <taxon>Mucorales</taxon>
        <taxon>Lichtheimiaceae</taxon>
        <taxon>Lichtheimia</taxon>
    </lineage>
</organism>
<dbReference type="VEuPathDB" id="FungiDB:LCOR_07596.1"/>
<dbReference type="GO" id="GO:0033185">
    <property type="term" value="C:dolichol-phosphate-mannose synthase complex"/>
    <property type="evidence" value="ECO:0007669"/>
    <property type="project" value="TreeGrafter"/>
</dbReference>
<reference evidence="8" key="1">
    <citation type="submission" date="2013-08" db="EMBL/GenBank/DDBJ databases">
        <title>Gene expansion shapes genome architecture in the human pathogen Lichtheimia corymbifera: an evolutionary genomics analysis in the ancient terrestrial Mucorales (Mucoromycotina).</title>
        <authorList>
            <person name="Schwartze V.U."/>
            <person name="Winter S."/>
            <person name="Shelest E."/>
            <person name="Marcet-Houben M."/>
            <person name="Horn F."/>
            <person name="Wehner S."/>
            <person name="Hoffmann K."/>
            <person name="Riege K."/>
            <person name="Sammeth M."/>
            <person name="Nowrousian M."/>
            <person name="Valiante V."/>
            <person name="Linde J."/>
            <person name="Jacobsen I.D."/>
            <person name="Marz M."/>
            <person name="Brakhage A.A."/>
            <person name="Gabaldon T."/>
            <person name="Bocker S."/>
            <person name="Voigt K."/>
        </authorList>
    </citation>
    <scope>NUCLEOTIDE SEQUENCE [LARGE SCALE GENOMIC DNA]</scope>
    <source>
        <strain evidence="8">FSU 9682</strain>
    </source>
</reference>
<comment type="subcellular location">
    <subcellularLocation>
        <location evidence="1 7">Endoplasmic reticulum membrane</location>
        <topology evidence="1 7">Multi-pass membrane protein</topology>
    </subcellularLocation>
</comment>
<comment type="function">
    <text evidence="7">Regulatory subunit of the dolichol-phosphate mannose (DPM) synthase complex; essential for the ER localization.</text>
</comment>
<dbReference type="AlphaFoldDB" id="A0A068S5Q3"/>
<protein>
    <recommendedName>
        <fullName evidence="7">Dolichol phosphate-mannose biosynthesis regulatory protein</fullName>
    </recommendedName>
</protein>
<evidence type="ECO:0000256" key="5">
    <source>
        <dbReference type="ARBA" id="ARBA00022989"/>
    </source>
</evidence>
<dbReference type="GO" id="GO:0005789">
    <property type="term" value="C:endoplasmic reticulum membrane"/>
    <property type="evidence" value="ECO:0007669"/>
    <property type="project" value="UniProtKB-SubCell"/>
</dbReference>
<comment type="pathway">
    <text evidence="7">Protein modification; protein glycosylation.</text>
</comment>
<dbReference type="OrthoDB" id="311279at2759"/>
<dbReference type="EMBL" id="CBTN010000038">
    <property type="protein sequence ID" value="CDH56566.1"/>
    <property type="molecule type" value="Genomic_DNA"/>
</dbReference>
<feature type="transmembrane region" description="Helical" evidence="7">
    <location>
        <begin position="12"/>
        <end position="33"/>
    </location>
</feature>
<sequence>MSTGTDKAVGAIAFFSAIAIFVYYTLWSLVMPFVDEDHPLQNYFPPWEYAIRIPLVILIVGLTVIFSFLGLAMAKSKNAQTKKAK</sequence>
<dbReference type="PANTHER" id="PTHR15039">
    <property type="entry name" value="DOLICHOL PHOSPHATE-MANNOSE BIOSYNTHESIS REGULATORY PROTEIN"/>
    <property type="match status" value="1"/>
</dbReference>
<keyword evidence="5 7" id="KW-1133">Transmembrane helix</keyword>
<name>A0A068S5Q3_9FUNG</name>